<dbReference type="Proteomes" id="UP000597867">
    <property type="component" value="Unassembled WGS sequence"/>
</dbReference>
<proteinExistence type="predicted"/>
<gene>
    <name evidence="1" type="ORF">IQ222_16315</name>
</gene>
<accession>A0ACC5Q7Z7</accession>
<dbReference type="EMBL" id="JADEWF010000063">
    <property type="protein sequence ID" value="MBE9220315.1"/>
    <property type="molecule type" value="Genomic_DNA"/>
</dbReference>
<reference evidence="1" key="1">
    <citation type="submission" date="2020-10" db="EMBL/GenBank/DDBJ databases">
        <authorList>
            <person name="Castelo-Branco R."/>
            <person name="Eusebio N."/>
            <person name="Adriana R."/>
            <person name="Vieira A."/>
            <person name="Brugerolle De Fraissinette N."/>
            <person name="Rezende De Castro R."/>
            <person name="Schneider M.P."/>
            <person name="Vasconcelos V."/>
            <person name="Leao P.N."/>
        </authorList>
    </citation>
    <scope>NUCLEOTIDE SEQUENCE</scope>
    <source>
        <strain evidence="1">LEGE 04289</strain>
    </source>
</reference>
<feature type="non-terminal residue" evidence="1">
    <location>
        <position position="1"/>
    </location>
</feature>
<protein>
    <submittedName>
        <fullName evidence="1">Uncharacterized protein</fullName>
    </submittedName>
</protein>
<keyword evidence="2" id="KW-1185">Reference proteome</keyword>
<name>A0ACC5Q7Z7_DOLFA</name>
<organism evidence="1 2">
    <name type="scientific">Dolichospermum flos-aquae LEGE 04289</name>
    <dbReference type="NCBI Taxonomy" id="1828708"/>
    <lineage>
        <taxon>Bacteria</taxon>
        <taxon>Bacillati</taxon>
        <taxon>Cyanobacteriota</taxon>
        <taxon>Cyanophyceae</taxon>
        <taxon>Nostocales</taxon>
        <taxon>Aphanizomenonaceae</taxon>
        <taxon>Dolichospermum</taxon>
    </lineage>
</organism>
<sequence length="2526" mass="261104">PYYGNNWYHNDTKVYANNGNDTVIGGVGGDEIYGGAGNDILTGNESNDKLVGGRGNDILNGGTGNDEIYGENDNDILDGGLGNDTLNGGSGTDTLKVDYSAITTVGISTTVTTPSSGTISAAGNIVNYSNIEKFNITGTTEADNLIGGNLDDILIGGDGNDTFTGGTGNDTIQGGNGNDTITGGTGADSLVGGRGDDIYIINELGDIITEGSNQGLDTVRASITYSLASIANVENLTLTGTANINATGNAINNILTGNSGNNTLNGAAGNDRLIGVDETSATPGKAEVDTLIGGAGRDRFVLGNGSKVFYDDGDTTNAGTADYAIIQGFSASEDFIELSGAKSDYTLNTTYSPGNTAIYRNKPTGEPAELIGIIQGVTGLNLSSSAFITYFDYFNDFETATGTEWSNQTRSITPVGERNFLGEFGNDTVSLTLNNQANSTVTLEFDLFILKSWDGNNSPFGPDIFTLSIAGGQTLLNTTFSLYLGASNQAYPGTFGTVTYPARTGATENNTLGYYYGGDSVYRISSTFQAPSSNLKLNFAGSGLEGIDNESWGLDNVKVTTFTTPTALSAGTLAFSRPTFQVNEDGTAVAAVTVTRTGGSNGEVRATITSQGQTATNWGDFDPTAIDVTFGHGDTTAKVITIPIYNDFKAESDETLLLTLTNAVGGAAIGTQNTATLTIVDNNDAPVTYYLTNAGSWTNAQGQAEALGGNLVTINDPTENQFLVTAFGSEYFWIGLNDVAAEGNFAWVNGESSKYTNWYGGQPDNNNNEDYVFMNYGPGTWADISNNNLYRGIVEVVNGASTLSVGNVSIDEEAVINGKITVTVTLTGVRPDKTFTVDYSTADVTATAGQDYTATNGTLTFNPGESVKTFTIDINNDRVYEGNETFNVTLSNPTGGAVLGQNVSTITLTETPPVLAFSQPTFIVKEDGTGTTQITVTRTGSPDNTVSATISLTNGQAVAPDDYNNSAITVSFAPGETSKVVNIPLVDDIRFEEEEDLTLTLSNPTNSAILGTQATAKLTIQDNDINQGVVLNQAIPVTIDNTKLKVSNVGALTGNFGLSFNGVDNYVEVPHSAALSLNTFTLEAWVNQTQIKGDWQPIITKENNGGSERNYGLFIVPNESRLHFAFQDSNGNWVGLETNQGSLTLNQLTHVAATYDGAKLSLYINGQLDTSVDWVGTLLQNNYPVKIGRELNAYTPFAGQIDDVRIWNVARTQAQIQANYNQQLVGNETGLAGYWNFNEPSGSTALDKTINGNNGNIIGATHVNQTGTPTEQLAAANIIYTVTDLPDKGVLGFCNDTALSFNGVNNYVEVPSSAALSLNTTVEAWVYTDSANRTWQRIFDFGNGPANNNVWLGFQGNTGLIELENFQGNTSNAILTSEVFPEKQWVHVAAVIDDSGNASIYWNGELKASGNVGTISNVTRTNCYVGKSNWWGDAYFLGQIDDVRIWNVARTQTQIQANLNKTLTGTETGLAGYWNFNNITGNTAPDLTTNGNNGTIYGATVTGNPILSTVTPLKVGDRFTQADIDSGKLIYQPGSSSSIQDFFQFNLTDGTNPVTNQTFFLSHTDQTTNGTAANQTLNGTASKDKINGLGGDDILNGGADHDLLQGGTGNDTLNGEAGNDFLYGGVGNDILRGGTGDDSYLIDSTTETITENANEGTDTVYSTLTFSLATLPNVENLTLTGIDAINGTGNAANNVITGNSGNNSLDGGAGTDTLIGGSGNDIYIVDSTNDTITENTSGGTDTIQSSVTYTIVAANVENLTLTGTAAINGTGNAGNNVMTGNSGNNSLNGGDGNDTLNGGAGRDTLIGGTGDDIYIVDSATDTITEQTNAGTDTIQSSVTLTIATNVENLTLTGTGAINGTGNAGNNVITGNSGNNTLNGGDGNDTLNGGAGTDTLIGGTGNDVYIVDSTTDTITEQANAGTDTIQSGVTLTIATNVENLTLTGTAAINGTGNAGNNVITGNTGSNTLDGGTGTDTLIGGSGNDIYIVDSTTDIITENANEGTDTIQSSVTYTIAAANVENLTLTGTAAINGTGNTGNNVITGNAGNNSLDGAAGNDTLNGGDGIDTLVGGIGDDVYIVDTATDVITENVGQGTDIVQSSSVSYTLADNVENLTLTGTANINGTGNGINNIITGNTGNNTLNGGDGIDTLIGGLGDDVYVVDTATDIITENLGGGTDTIQSSVTLSIWTLSGIENLTLTGTMAINGTGNSGNNVITGNSGNNILNGGAAIDTLIGGLGDDVYVVDTETDIITENVNEGTDTIQSSVTYTIVAANVENLTLTGSAAMNGTGNASNNVITGNIASNTLDGGAGIDTLIGGSGDDIYIVDSTEDTIAENASSGTDTIQSSVTYTILAANVENLTLTGTAAINGTGNTGNNVIIGNGANNSLNGGAGNDRLTGGVGKDTLTGGLGTDRFDYRTLSDSVFGNFDVITDFNANAGNDLFVVSTAPNRFSNAGIVETLDTAGITARLTNTVFTANSAAQFTFGTRTFVAINDANAGFNATTDAIIEVTGFTGTLGLNNFTTALV</sequence>
<evidence type="ECO:0000313" key="1">
    <source>
        <dbReference type="EMBL" id="MBE9220315.1"/>
    </source>
</evidence>
<comment type="caution">
    <text evidence="1">The sequence shown here is derived from an EMBL/GenBank/DDBJ whole genome shotgun (WGS) entry which is preliminary data.</text>
</comment>
<evidence type="ECO:0000313" key="2">
    <source>
        <dbReference type="Proteomes" id="UP000597867"/>
    </source>
</evidence>